<sequence length="240" mass="27070">MMTLSKEQTIGEVVAQDFRTAPVFEKYGLDFCCGGNQSIESACDASGVDVESLLTALKQIEGENKSNIDYNAWPIDLLADYIEKTHHRYVSQQIPLLKAYLEKISNVHGDRHPELLEIKMLFDECAIELTSHMQKEEKVLFPFVRNMVSVKQSADANLTVPFGTVQNPIGMMMHEHDAEGERFRKIAQLSNQYALPADGCSTYKVAMDALKAFENDLHLHIHLENNILFPKAVALEEELV</sequence>
<evidence type="ECO:0000256" key="1">
    <source>
        <dbReference type="ARBA" id="ARBA00004496"/>
    </source>
</evidence>
<evidence type="ECO:0000259" key="5">
    <source>
        <dbReference type="Pfam" id="PF01814"/>
    </source>
</evidence>
<feature type="domain" description="Hemerythrin-like" evidence="5">
    <location>
        <begin position="84"/>
        <end position="232"/>
    </location>
</feature>
<accession>A0ABW4I9H3</accession>
<dbReference type="Gene3D" id="1.20.120.520">
    <property type="entry name" value="nmb1532 protein domain like"/>
    <property type="match status" value="1"/>
</dbReference>
<keyword evidence="7" id="KW-1185">Reference proteome</keyword>
<proteinExistence type="predicted"/>
<dbReference type="Pfam" id="PF01814">
    <property type="entry name" value="Hemerythrin"/>
    <property type="match status" value="1"/>
</dbReference>
<dbReference type="InterPro" id="IPR038062">
    <property type="entry name" value="ScdA-like_N_sf"/>
</dbReference>
<dbReference type="PANTHER" id="PTHR36438:SF1">
    <property type="entry name" value="IRON-SULFUR CLUSTER REPAIR PROTEIN YTFE"/>
    <property type="match status" value="1"/>
</dbReference>
<gene>
    <name evidence="6" type="primary">ric</name>
    <name evidence="6" type="ORF">ACFSAH_05885</name>
</gene>
<dbReference type="EMBL" id="JBHUDG010000004">
    <property type="protein sequence ID" value="MFD1629401.1"/>
    <property type="molecule type" value="Genomic_DNA"/>
</dbReference>
<dbReference type="NCBIfam" id="TIGR03652">
    <property type="entry name" value="FeS_repair_RIC"/>
    <property type="match status" value="1"/>
</dbReference>
<evidence type="ECO:0000256" key="2">
    <source>
        <dbReference type="ARBA" id="ARBA00022490"/>
    </source>
</evidence>
<dbReference type="RefSeq" id="WP_379661780.1">
    <property type="nucleotide sequence ID" value="NZ_JBHUDG010000004.1"/>
</dbReference>
<keyword evidence="2" id="KW-0963">Cytoplasm</keyword>
<keyword evidence="3" id="KW-0479">Metal-binding</keyword>
<dbReference type="Gene3D" id="1.10.3910.10">
    <property type="entry name" value="SP0561-like"/>
    <property type="match status" value="1"/>
</dbReference>
<dbReference type="InterPro" id="IPR012312">
    <property type="entry name" value="Hemerythrin-like"/>
</dbReference>
<name>A0ABW4I9H3_9SPHI</name>
<protein>
    <submittedName>
        <fullName evidence="6">Iron-sulfur cluster repair di-iron protein</fullName>
    </submittedName>
</protein>
<evidence type="ECO:0000256" key="4">
    <source>
        <dbReference type="ARBA" id="ARBA00023004"/>
    </source>
</evidence>
<organism evidence="6 7">
    <name type="scientific">Pseudopedobacter beijingensis</name>
    <dbReference type="NCBI Taxonomy" id="1207056"/>
    <lineage>
        <taxon>Bacteria</taxon>
        <taxon>Pseudomonadati</taxon>
        <taxon>Bacteroidota</taxon>
        <taxon>Sphingobacteriia</taxon>
        <taxon>Sphingobacteriales</taxon>
        <taxon>Sphingobacteriaceae</taxon>
        <taxon>Pseudopedobacter</taxon>
    </lineage>
</organism>
<comment type="caution">
    <text evidence="6">The sequence shown here is derived from an EMBL/GenBank/DDBJ whole genome shotgun (WGS) entry which is preliminary data.</text>
</comment>
<dbReference type="SUPFAM" id="SSF140683">
    <property type="entry name" value="SP0561-like"/>
    <property type="match status" value="1"/>
</dbReference>
<dbReference type="PANTHER" id="PTHR36438">
    <property type="entry name" value="IRON-SULFUR CLUSTER REPAIR PROTEIN YTFE"/>
    <property type="match status" value="1"/>
</dbReference>
<evidence type="ECO:0000256" key="3">
    <source>
        <dbReference type="ARBA" id="ARBA00022723"/>
    </source>
</evidence>
<evidence type="ECO:0000313" key="6">
    <source>
        <dbReference type="EMBL" id="MFD1629401.1"/>
    </source>
</evidence>
<dbReference type="InterPro" id="IPR019903">
    <property type="entry name" value="RIC_family"/>
</dbReference>
<dbReference type="Proteomes" id="UP001597118">
    <property type="component" value="Unassembled WGS sequence"/>
</dbReference>
<comment type="subcellular location">
    <subcellularLocation>
        <location evidence="1">Cytoplasm</location>
    </subcellularLocation>
</comment>
<keyword evidence="4" id="KW-0408">Iron</keyword>
<evidence type="ECO:0000313" key="7">
    <source>
        <dbReference type="Proteomes" id="UP001597118"/>
    </source>
</evidence>
<dbReference type="Pfam" id="PF04405">
    <property type="entry name" value="ScdA_N"/>
    <property type="match status" value="1"/>
</dbReference>
<reference evidence="7" key="1">
    <citation type="journal article" date="2019" name="Int. J. Syst. Evol. Microbiol.">
        <title>The Global Catalogue of Microorganisms (GCM) 10K type strain sequencing project: providing services to taxonomists for standard genome sequencing and annotation.</title>
        <authorList>
            <consortium name="The Broad Institute Genomics Platform"/>
            <consortium name="The Broad Institute Genome Sequencing Center for Infectious Disease"/>
            <person name="Wu L."/>
            <person name="Ma J."/>
        </authorList>
    </citation>
    <scope>NUCLEOTIDE SEQUENCE [LARGE SCALE GENOMIC DNA]</scope>
    <source>
        <strain evidence="7">CCUG 53762</strain>
    </source>
</reference>